<dbReference type="Proteomes" id="UP000675379">
    <property type="component" value="Unassembled WGS sequence"/>
</dbReference>
<sequence length="127" mass="14620">MTNHRQVLIYGLSPEEKDRLRSEGLTLKEVDNANGGGTLQELLDDQAVPHEGEPMGQVKIMIFAGYDTNDELKDVISKIRREHVFGAIMAVITKTNLTWRFNSMIGHLLEEREENRQIEKERRAQMK</sequence>
<accession>A0A941HRR1</accession>
<organism evidence="1 2">
    <name type="scientific">Proteiniclasticum sediminis</name>
    <dbReference type="NCBI Taxonomy" id="2804028"/>
    <lineage>
        <taxon>Bacteria</taxon>
        <taxon>Bacillati</taxon>
        <taxon>Bacillota</taxon>
        <taxon>Clostridia</taxon>
        <taxon>Eubacteriales</taxon>
        <taxon>Clostridiaceae</taxon>
        <taxon>Proteiniclasticum</taxon>
    </lineage>
</organism>
<proteinExistence type="predicted"/>
<gene>
    <name evidence="1" type="ORF">KCG48_09155</name>
</gene>
<evidence type="ECO:0000313" key="2">
    <source>
        <dbReference type="Proteomes" id="UP000675379"/>
    </source>
</evidence>
<keyword evidence="2" id="KW-1185">Reference proteome</keyword>
<protein>
    <submittedName>
        <fullName evidence="1">DUF3783 domain-containing protein</fullName>
    </submittedName>
</protein>
<dbReference type="EMBL" id="JAGSCS010000011">
    <property type="protein sequence ID" value="MBR0576507.1"/>
    <property type="molecule type" value="Genomic_DNA"/>
</dbReference>
<name>A0A941HRR1_9CLOT</name>
<evidence type="ECO:0000313" key="1">
    <source>
        <dbReference type="EMBL" id="MBR0576507.1"/>
    </source>
</evidence>
<dbReference type="AlphaFoldDB" id="A0A941HRR1"/>
<dbReference type="InterPro" id="IPR016621">
    <property type="entry name" value="UCP014543"/>
</dbReference>
<dbReference type="RefSeq" id="WP_211801509.1">
    <property type="nucleotide sequence ID" value="NZ_JAGSCS010000011.1"/>
</dbReference>
<reference evidence="1" key="1">
    <citation type="submission" date="2021-04" db="EMBL/GenBank/DDBJ databases">
        <title>Proteiniclasticum sedimins sp. nov., an obligate anaerobic bacterium isolated from anaerobic sludge.</title>
        <authorList>
            <person name="Liu J."/>
        </authorList>
    </citation>
    <scope>NUCLEOTIDE SEQUENCE</scope>
    <source>
        <strain evidence="1">BAD-10</strain>
    </source>
</reference>
<dbReference type="Pfam" id="PF12646">
    <property type="entry name" value="DUF3783"/>
    <property type="match status" value="1"/>
</dbReference>
<comment type="caution">
    <text evidence="1">The sequence shown here is derived from an EMBL/GenBank/DDBJ whole genome shotgun (WGS) entry which is preliminary data.</text>
</comment>